<evidence type="ECO:0000313" key="3">
    <source>
        <dbReference type="Proteomes" id="UP000290649"/>
    </source>
</evidence>
<organism evidence="2 3">
    <name type="scientific">Anaerobacillus alkaliphilus</name>
    <dbReference type="NCBI Taxonomy" id="1548597"/>
    <lineage>
        <taxon>Bacteria</taxon>
        <taxon>Bacillati</taxon>
        <taxon>Bacillota</taxon>
        <taxon>Bacilli</taxon>
        <taxon>Bacillales</taxon>
        <taxon>Bacillaceae</taxon>
        <taxon>Anaerobacillus</taxon>
    </lineage>
</organism>
<evidence type="ECO:0000256" key="1">
    <source>
        <dbReference type="SAM" id="Phobius"/>
    </source>
</evidence>
<dbReference type="AlphaFoldDB" id="A0A4Q0VYN9"/>
<keyword evidence="1" id="KW-0472">Membrane</keyword>
<reference evidence="2 3" key="1">
    <citation type="journal article" date="2019" name="Int. J. Syst. Evol. Microbiol.">
        <title>Anaerobacillus alkaliphilus sp. nov., a novel alkaliphilic and moderately halophilic bacterium.</title>
        <authorList>
            <person name="Borsodi A.K."/>
            <person name="Aszalos J.M."/>
            <person name="Bihari P."/>
            <person name="Nagy I."/>
            <person name="Schumann P."/>
            <person name="Sproer C."/>
            <person name="Kovacs A.L."/>
            <person name="Boka K."/>
            <person name="Dobosy P."/>
            <person name="Ovari M."/>
            <person name="Szili-Kovacs T."/>
            <person name="Toth E."/>
        </authorList>
    </citation>
    <scope>NUCLEOTIDE SEQUENCE [LARGE SCALE GENOMIC DNA]</scope>
    <source>
        <strain evidence="2 3">B16-10</strain>
    </source>
</reference>
<sequence length="135" mass="15632">MKDNLAKWSRFLGYGITFFSFYLTYQRDFNSFGFEELEIIFAFNKEMALKGMILVGIICAADFFHAFTKYKLPAIILYFSASIFLVDWWYDVRGLENVGVGTSIMMCALAIIFFLASVKLSIDTMKMRLRETEVS</sequence>
<keyword evidence="1" id="KW-0812">Transmembrane</keyword>
<keyword evidence="3" id="KW-1185">Reference proteome</keyword>
<accession>A0A4Q0VYN9</accession>
<name>A0A4Q0VYN9_9BACI</name>
<proteinExistence type="predicted"/>
<dbReference type="RefSeq" id="WP_129076557.1">
    <property type="nucleotide sequence ID" value="NZ_QOUX01000001.1"/>
</dbReference>
<feature type="transmembrane region" description="Helical" evidence="1">
    <location>
        <begin position="12"/>
        <end position="27"/>
    </location>
</feature>
<protein>
    <submittedName>
        <fullName evidence="2">Uncharacterized protein</fullName>
    </submittedName>
</protein>
<evidence type="ECO:0000313" key="2">
    <source>
        <dbReference type="EMBL" id="RXJ04208.1"/>
    </source>
</evidence>
<feature type="transmembrane region" description="Helical" evidence="1">
    <location>
        <begin position="47"/>
        <end position="65"/>
    </location>
</feature>
<gene>
    <name evidence="2" type="ORF">DS745_02135</name>
</gene>
<feature type="transmembrane region" description="Helical" evidence="1">
    <location>
        <begin position="72"/>
        <end position="90"/>
    </location>
</feature>
<keyword evidence="1" id="KW-1133">Transmembrane helix</keyword>
<feature type="transmembrane region" description="Helical" evidence="1">
    <location>
        <begin position="102"/>
        <end position="122"/>
    </location>
</feature>
<dbReference type="Proteomes" id="UP000290649">
    <property type="component" value="Unassembled WGS sequence"/>
</dbReference>
<comment type="caution">
    <text evidence="2">The sequence shown here is derived from an EMBL/GenBank/DDBJ whole genome shotgun (WGS) entry which is preliminary data.</text>
</comment>
<dbReference type="EMBL" id="QOUX01000001">
    <property type="protein sequence ID" value="RXJ04208.1"/>
    <property type="molecule type" value="Genomic_DNA"/>
</dbReference>